<evidence type="ECO:0000313" key="2">
    <source>
        <dbReference type="EMBL" id="NOV53364.1"/>
    </source>
</evidence>
<sequence>MIFTLALYLGIISMAPAEEPILTNANAVDLDIMQMVRVKEKLVVVERTHTTNTTFRCLSALNKGPLSDGLYKYALKARNGTAIDAPYVEHIVNVTLAPLGVSSGYSANYTDHAGTTFTMTLKEKDSNGTCFVIYVRKSTGQEGCELLLTVSALQTGTAVVCDTYFTRNCSEPSVQLHNDDCKYDD</sequence>
<proteinExistence type="predicted"/>
<dbReference type="InterPro" id="IPR012674">
    <property type="entry name" value="Calycin"/>
</dbReference>
<feature type="signal peptide" evidence="1">
    <location>
        <begin position="1"/>
        <end position="17"/>
    </location>
</feature>
<protein>
    <submittedName>
        <fullName evidence="2">Putative conserved secreted protein</fullName>
    </submittedName>
</protein>
<keyword evidence="1" id="KW-0732">Signal</keyword>
<evidence type="ECO:0000256" key="1">
    <source>
        <dbReference type="SAM" id="SignalP"/>
    </source>
</evidence>
<dbReference type="Gene3D" id="2.40.128.20">
    <property type="match status" value="1"/>
</dbReference>
<dbReference type="EMBL" id="GIDH01001421">
    <property type="protein sequence ID" value="NOV53364.1"/>
    <property type="molecule type" value="Transcribed_RNA"/>
</dbReference>
<name>A0A6M2E4P8_9ACAR</name>
<feature type="chain" id="PRO_5027006992" evidence="1">
    <location>
        <begin position="18"/>
        <end position="185"/>
    </location>
</feature>
<dbReference type="AlphaFoldDB" id="A0A6M2E4P8"/>
<accession>A0A6M2E4P8</accession>
<organism evidence="2">
    <name type="scientific">Amblyomma tuberculatum</name>
    <dbReference type="NCBI Taxonomy" id="48802"/>
    <lineage>
        <taxon>Eukaryota</taxon>
        <taxon>Metazoa</taxon>
        <taxon>Ecdysozoa</taxon>
        <taxon>Arthropoda</taxon>
        <taxon>Chelicerata</taxon>
        <taxon>Arachnida</taxon>
        <taxon>Acari</taxon>
        <taxon>Parasitiformes</taxon>
        <taxon>Ixodida</taxon>
        <taxon>Ixodoidea</taxon>
        <taxon>Ixodidae</taxon>
        <taxon>Amblyomminae</taxon>
        <taxon>Amblyomma</taxon>
    </lineage>
</organism>
<reference evidence="2" key="1">
    <citation type="submission" date="2019-12" db="EMBL/GenBank/DDBJ databases">
        <title>The sialotranscriptome of the gopher-tortoise tick, Amblyomma tuberculatum.</title>
        <authorList>
            <person name="Karim S."/>
            <person name="Andersen J."/>
            <person name="Kumar D."/>
            <person name="Adamson S."/>
            <person name="Ennen J."/>
            <person name="Qualis C.P."/>
            <person name="Ribeiro J.M.C."/>
        </authorList>
    </citation>
    <scope>NUCLEOTIDE SEQUENCE</scope>
    <source>
        <strain evidence="2">Removed</strain>
        <tissue evidence="2">Salivary glands</tissue>
    </source>
</reference>